<accession>A0AAN5AKC6</accession>
<name>A0AAN5AKC6_9BACT</name>
<dbReference type="RefSeq" id="WP_338235720.1">
    <property type="nucleotide sequence ID" value="NZ_BQKE01000001.1"/>
</dbReference>
<dbReference type="InterPro" id="IPR029044">
    <property type="entry name" value="Nucleotide-diphossugar_trans"/>
</dbReference>
<evidence type="ECO:0000313" key="7">
    <source>
        <dbReference type="Proteomes" id="UP001310022"/>
    </source>
</evidence>
<keyword evidence="2" id="KW-0328">Glycosyltransferase</keyword>
<feature type="domain" description="Glycosyltransferase 2-like" evidence="4">
    <location>
        <begin position="5"/>
        <end position="141"/>
    </location>
</feature>
<evidence type="ECO:0000256" key="2">
    <source>
        <dbReference type="ARBA" id="ARBA00022676"/>
    </source>
</evidence>
<dbReference type="GO" id="GO:0016757">
    <property type="term" value="F:glycosyltransferase activity"/>
    <property type="evidence" value="ECO:0007669"/>
    <property type="project" value="UniProtKB-KW"/>
</dbReference>
<keyword evidence="7" id="KW-1185">Reference proteome</keyword>
<dbReference type="InterPro" id="IPR001173">
    <property type="entry name" value="Glyco_trans_2-like"/>
</dbReference>
<protein>
    <recommendedName>
        <fullName evidence="4 5">Glycosyltransferase 2-like domain-containing protein</fullName>
    </recommendedName>
</protein>
<sequence length="325" mass="38045">MRSISAIVPNYNGRELLEKNLPSLIQELSRACQDFEVIIVDDCSTDDSVDFLNAHYAEHIIIAKEKNEGFSATCNAGIQRASKALIFLMNSDIILTEGYFEPQFKYFEQEDTFGVMGKIIGYFDDKIQDTAKLPIMRGLKLKADNNYLLEDHQEGFWTPTIYLSGANALMDAQKLKAMGGFDEIYSPFYSEDLDLGIRAHRLHWKCYYEHQAVCRHEGSVSTGKLRKTWVDTIARRNRFFVHGIHYNGWRLWLYNLQIAFEMMFRWVNFRFGVYFGYWEYLNSSKKMRQSKKQLEALAYPKKPLSLKEIVQRHYDSIAPYHIKRV</sequence>
<proteinExistence type="inferred from homology"/>
<dbReference type="Proteomes" id="UP001310022">
    <property type="component" value="Unassembled WGS sequence"/>
</dbReference>
<dbReference type="Pfam" id="PF00535">
    <property type="entry name" value="Glycos_transf_2"/>
    <property type="match status" value="1"/>
</dbReference>
<reference evidence="6 7" key="1">
    <citation type="submission" date="2021-12" db="EMBL/GenBank/DDBJ databases">
        <title>Genome sequencing of bacteria with rrn-lacking chromosome and rrn-plasmid.</title>
        <authorList>
            <person name="Anda M."/>
            <person name="Iwasaki W."/>
        </authorList>
    </citation>
    <scope>NUCLEOTIDE SEQUENCE [LARGE SCALE GENOMIC DNA]</scope>
    <source>
        <strain evidence="6 7">NBRC 15940</strain>
    </source>
</reference>
<keyword evidence="3" id="KW-0808">Transferase</keyword>
<organism evidence="6 7">
    <name type="scientific">Persicobacter diffluens</name>
    <dbReference type="NCBI Taxonomy" id="981"/>
    <lineage>
        <taxon>Bacteria</taxon>
        <taxon>Pseudomonadati</taxon>
        <taxon>Bacteroidota</taxon>
        <taxon>Cytophagia</taxon>
        <taxon>Cytophagales</taxon>
        <taxon>Persicobacteraceae</taxon>
        <taxon>Persicobacter</taxon>
    </lineage>
</organism>
<dbReference type="Gene3D" id="3.90.550.10">
    <property type="entry name" value="Spore Coat Polysaccharide Biosynthesis Protein SpsA, Chain A"/>
    <property type="match status" value="1"/>
</dbReference>
<dbReference type="Pfam" id="PF13632">
    <property type="entry name" value="Glyco_trans_2_3"/>
    <property type="match status" value="1"/>
</dbReference>
<dbReference type="PANTHER" id="PTHR43179">
    <property type="entry name" value="RHAMNOSYLTRANSFERASE WBBL"/>
    <property type="match status" value="1"/>
</dbReference>
<evidence type="ECO:0000259" key="4">
    <source>
        <dbReference type="Pfam" id="PF00535"/>
    </source>
</evidence>
<evidence type="ECO:0000259" key="5">
    <source>
        <dbReference type="Pfam" id="PF13632"/>
    </source>
</evidence>
<dbReference type="PANTHER" id="PTHR43179:SF12">
    <property type="entry name" value="GALACTOFURANOSYLTRANSFERASE GLFT2"/>
    <property type="match status" value="1"/>
</dbReference>
<dbReference type="SUPFAM" id="SSF53448">
    <property type="entry name" value="Nucleotide-diphospho-sugar transferases"/>
    <property type="match status" value="1"/>
</dbReference>
<evidence type="ECO:0000313" key="6">
    <source>
        <dbReference type="EMBL" id="GJM59758.1"/>
    </source>
</evidence>
<feature type="domain" description="Glycosyltransferase 2-like" evidence="5">
    <location>
        <begin position="155"/>
        <end position="282"/>
    </location>
</feature>
<comment type="caution">
    <text evidence="6">The sequence shown here is derived from an EMBL/GenBank/DDBJ whole genome shotgun (WGS) entry which is preliminary data.</text>
</comment>
<evidence type="ECO:0000256" key="3">
    <source>
        <dbReference type="ARBA" id="ARBA00022679"/>
    </source>
</evidence>
<evidence type="ECO:0000256" key="1">
    <source>
        <dbReference type="ARBA" id="ARBA00006739"/>
    </source>
</evidence>
<dbReference type="EMBL" id="BQKE01000001">
    <property type="protein sequence ID" value="GJM59758.1"/>
    <property type="molecule type" value="Genomic_DNA"/>
</dbReference>
<comment type="similarity">
    <text evidence="1">Belongs to the glycosyltransferase 2 family.</text>
</comment>
<dbReference type="AlphaFoldDB" id="A0AAN5AKC6"/>
<gene>
    <name evidence="6" type="ORF">PEDI_03100</name>
</gene>